<organism evidence="2 3">
    <name type="scientific">Necator americanus</name>
    <name type="common">Human hookworm</name>
    <dbReference type="NCBI Taxonomy" id="51031"/>
    <lineage>
        <taxon>Eukaryota</taxon>
        <taxon>Metazoa</taxon>
        <taxon>Ecdysozoa</taxon>
        <taxon>Nematoda</taxon>
        <taxon>Chromadorea</taxon>
        <taxon>Rhabditida</taxon>
        <taxon>Rhabditina</taxon>
        <taxon>Rhabditomorpha</taxon>
        <taxon>Strongyloidea</taxon>
        <taxon>Ancylostomatidae</taxon>
        <taxon>Bunostominae</taxon>
        <taxon>Necator</taxon>
    </lineage>
</organism>
<protein>
    <recommendedName>
        <fullName evidence="4">F-box domain-containing protein</fullName>
    </recommendedName>
</protein>
<gene>
    <name evidence="2" type="primary">Necator_chrII.g5319</name>
    <name evidence="2" type="ORF">RB195_017526</name>
</gene>
<dbReference type="Proteomes" id="UP001303046">
    <property type="component" value="Unassembled WGS sequence"/>
</dbReference>
<evidence type="ECO:0000313" key="3">
    <source>
        <dbReference type="Proteomes" id="UP001303046"/>
    </source>
</evidence>
<feature type="region of interest" description="Disordered" evidence="1">
    <location>
        <begin position="60"/>
        <end position="79"/>
    </location>
</feature>
<accession>A0ABR1C7Z7</accession>
<evidence type="ECO:0000313" key="2">
    <source>
        <dbReference type="EMBL" id="KAK6733812.1"/>
    </source>
</evidence>
<evidence type="ECO:0000256" key="1">
    <source>
        <dbReference type="SAM" id="MobiDB-lite"/>
    </source>
</evidence>
<proteinExistence type="predicted"/>
<comment type="caution">
    <text evidence="2">The sequence shown here is derived from an EMBL/GenBank/DDBJ whole genome shotgun (WGS) entry which is preliminary data.</text>
</comment>
<dbReference type="EMBL" id="JAVFWL010000002">
    <property type="protein sequence ID" value="KAK6733812.1"/>
    <property type="molecule type" value="Genomic_DNA"/>
</dbReference>
<evidence type="ECO:0008006" key="4">
    <source>
        <dbReference type="Google" id="ProtNLM"/>
    </source>
</evidence>
<sequence>MNLFQATLPHQIRGLTNFDSLRICSQSHSLMKDHIDHFFRFCPSTRSFLCAKLLPEDTKTLDESGRSSSAAVVRRRRGGETNPCTAAAIVQHSFNAPLFFSIVLY</sequence>
<keyword evidence="3" id="KW-1185">Reference proteome</keyword>
<reference evidence="2 3" key="1">
    <citation type="submission" date="2023-08" db="EMBL/GenBank/DDBJ databases">
        <title>A Necator americanus chromosomal reference genome.</title>
        <authorList>
            <person name="Ilik V."/>
            <person name="Petrzelkova K.J."/>
            <person name="Pardy F."/>
            <person name="Fuh T."/>
            <person name="Niatou-Singa F.S."/>
            <person name="Gouil Q."/>
            <person name="Baker L."/>
            <person name="Ritchie M.E."/>
            <person name="Jex A.R."/>
            <person name="Gazzola D."/>
            <person name="Li H."/>
            <person name="Toshio Fujiwara R."/>
            <person name="Zhan B."/>
            <person name="Aroian R.V."/>
            <person name="Pafco B."/>
            <person name="Schwarz E.M."/>
        </authorList>
    </citation>
    <scope>NUCLEOTIDE SEQUENCE [LARGE SCALE GENOMIC DNA]</scope>
    <source>
        <strain evidence="2 3">Aroian</strain>
        <tissue evidence="2">Whole animal</tissue>
    </source>
</reference>
<name>A0ABR1C7Z7_NECAM</name>